<evidence type="ECO:0000256" key="3">
    <source>
        <dbReference type="PROSITE-ProRule" id="PRU00464"/>
    </source>
</evidence>
<name>A0ABR9NX87_9BACT</name>
<dbReference type="InterPro" id="IPR001310">
    <property type="entry name" value="Histidine_triad_HIT"/>
</dbReference>
<reference evidence="5 6" key="1">
    <citation type="submission" date="2020-10" db="EMBL/GenBank/DDBJ databases">
        <title>Investigation of anaerobic biodegradation of phenanthrene by a sulfate-dependent Geobacter anodireducens strain PheS2.</title>
        <authorList>
            <person name="Zhang Z."/>
        </authorList>
    </citation>
    <scope>NUCLEOTIDE SEQUENCE [LARGE SCALE GENOMIC DNA]</scope>
    <source>
        <strain evidence="5 6">PheS2</strain>
    </source>
</reference>
<evidence type="ECO:0000313" key="6">
    <source>
        <dbReference type="Proteomes" id="UP000618926"/>
    </source>
</evidence>
<dbReference type="Proteomes" id="UP000618926">
    <property type="component" value="Unassembled WGS sequence"/>
</dbReference>
<gene>
    <name evidence="5" type="ORF">IIE05_12930</name>
</gene>
<proteinExistence type="predicted"/>
<dbReference type="InterPro" id="IPR039383">
    <property type="entry name" value="FHIT"/>
</dbReference>
<dbReference type="PANTHER" id="PTHR42997:SF1">
    <property type="entry name" value="AP-4-A PHOSPHORYLASE"/>
    <property type="match status" value="1"/>
</dbReference>
<evidence type="ECO:0000313" key="5">
    <source>
        <dbReference type="EMBL" id="MBE2888867.1"/>
    </source>
</evidence>
<comment type="caution">
    <text evidence="5">The sequence shown here is derived from an EMBL/GenBank/DDBJ whole genome shotgun (WGS) entry which is preliminary data.</text>
</comment>
<dbReference type="PRINTS" id="PR00332">
    <property type="entry name" value="HISTRIAD"/>
</dbReference>
<dbReference type="InterPro" id="IPR036265">
    <property type="entry name" value="HIT-like_sf"/>
</dbReference>
<dbReference type="PROSITE" id="PS00892">
    <property type="entry name" value="HIT_1"/>
    <property type="match status" value="1"/>
</dbReference>
<evidence type="ECO:0000259" key="4">
    <source>
        <dbReference type="PROSITE" id="PS51084"/>
    </source>
</evidence>
<dbReference type="CDD" id="cd01275">
    <property type="entry name" value="FHIT"/>
    <property type="match status" value="1"/>
</dbReference>
<dbReference type="InterPro" id="IPR011146">
    <property type="entry name" value="HIT-like"/>
</dbReference>
<dbReference type="SUPFAM" id="SSF54197">
    <property type="entry name" value="HIT-like"/>
    <property type="match status" value="1"/>
</dbReference>
<accession>A0ABR9NX87</accession>
<dbReference type="InterPro" id="IPR019808">
    <property type="entry name" value="Histidine_triad_CS"/>
</dbReference>
<evidence type="ECO:0000256" key="1">
    <source>
        <dbReference type="ARBA" id="ARBA00022741"/>
    </source>
</evidence>
<feature type="short sequence motif" description="Histidine triad motif" evidence="3">
    <location>
        <begin position="98"/>
        <end position="102"/>
    </location>
</feature>
<dbReference type="Gene3D" id="3.30.428.10">
    <property type="entry name" value="HIT-like"/>
    <property type="match status" value="1"/>
</dbReference>
<sequence>MDNTTLCACPFCNLDNSRIIQANTHAFAIFDGYPVSPGHSLIIPKRHIASFFEATREEQTAIFDLLAVMRAALQKEHNPDGFNIGINDGSAAGQTVMHLHIHLIPRYAGDMPDPRGGVRWIFPDKAAYWE</sequence>
<dbReference type="PANTHER" id="PTHR42997">
    <property type="entry name" value="HIT FAMILY HYDROLASE"/>
    <property type="match status" value="1"/>
</dbReference>
<dbReference type="RefSeq" id="WP_192905714.1">
    <property type="nucleotide sequence ID" value="NZ_JADBFD010000018.1"/>
</dbReference>
<dbReference type="EMBL" id="JADBFD010000018">
    <property type="protein sequence ID" value="MBE2888867.1"/>
    <property type="molecule type" value="Genomic_DNA"/>
</dbReference>
<evidence type="ECO:0000256" key="2">
    <source>
        <dbReference type="ARBA" id="ARBA00022801"/>
    </source>
</evidence>
<dbReference type="PROSITE" id="PS51084">
    <property type="entry name" value="HIT_2"/>
    <property type="match status" value="1"/>
</dbReference>
<dbReference type="InterPro" id="IPR052908">
    <property type="entry name" value="AP-4-A_phosphorylase"/>
</dbReference>
<protein>
    <submittedName>
        <fullName evidence="5">HIT domain-containing protein</fullName>
    </submittedName>
</protein>
<keyword evidence="2" id="KW-0378">Hydrolase</keyword>
<keyword evidence="1" id="KW-0547">Nucleotide-binding</keyword>
<keyword evidence="6" id="KW-1185">Reference proteome</keyword>
<feature type="domain" description="HIT" evidence="4">
    <location>
        <begin position="7"/>
        <end position="113"/>
    </location>
</feature>
<dbReference type="Pfam" id="PF01230">
    <property type="entry name" value="HIT"/>
    <property type="match status" value="1"/>
</dbReference>
<organism evidence="5 6">
    <name type="scientific">Geobacter anodireducens</name>
    <dbReference type="NCBI Taxonomy" id="1340425"/>
    <lineage>
        <taxon>Bacteria</taxon>
        <taxon>Pseudomonadati</taxon>
        <taxon>Thermodesulfobacteriota</taxon>
        <taxon>Desulfuromonadia</taxon>
        <taxon>Geobacterales</taxon>
        <taxon>Geobacteraceae</taxon>
        <taxon>Geobacter</taxon>
    </lineage>
</organism>